<name>A0AAD8WV24_LOLMU</name>
<proteinExistence type="predicted"/>
<keyword evidence="2" id="KW-1185">Reference proteome</keyword>
<accession>A0AAD8WV24</accession>
<evidence type="ECO:0000313" key="2">
    <source>
        <dbReference type="Proteomes" id="UP001231189"/>
    </source>
</evidence>
<dbReference type="AlphaFoldDB" id="A0AAD8WV24"/>
<evidence type="ECO:0000313" key="1">
    <source>
        <dbReference type="EMBL" id="KAK1681544.1"/>
    </source>
</evidence>
<dbReference type="Proteomes" id="UP001231189">
    <property type="component" value="Unassembled WGS sequence"/>
</dbReference>
<comment type="caution">
    <text evidence="1">The sequence shown here is derived from an EMBL/GenBank/DDBJ whole genome shotgun (WGS) entry which is preliminary data.</text>
</comment>
<protein>
    <recommendedName>
        <fullName evidence="3">Reverse transcriptase domain-containing protein</fullName>
    </recommendedName>
</protein>
<gene>
    <name evidence="1" type="ORF">QYE76_042392</name>
</gene>
<sequence>MDSDDDVEQMFPEIFEEEMAAAVQDEEHMLILACLCGLYAEKAIGRHGGSAPGRQKCKPRQRMEGYYMLYTDYFADSPLHGMAETFYGDLFSSEPCDSEAVLDSIQAKVTNEMNAELTKAYTDLEIKTALFQMGPTKAPGPDGFPALFYQTHWELLKDDVCSAVRGFLLGEGIPEGFCDSVIVLIPKVTNPENLKNFRPISLCNVLYKIASKVLANRLKVILPVVISEHQSAFVPKVNHG</sequence>
<dbReference type="PANTHER" id="PTHR31635">
    <property type="entry name" value="REVERSE TRANSCRIPTASE DOMAIN-CONTAINING PROTEIN-RELATED"/>
    <property type="match status" value="1"/>
</dbReference>
<evidence type="ECO:0008006" key="3">
    <source>
        <dbReference type="Google" id="ProtNLM"/>
    </source>
</evidence>
<organism evidence="1 2">
    <name type="scientific">Lolium multiflorum</name>
    <name type="common">Italian ryegrass</name>
    <name type="synonym">Lolium perenne subsp. multiflorum</name>
    <dbReference type="NCBI Taxonomy" id="4521"/>
    <lineage>
        <taxon>Eukaryota</taxon>
        <taxon>Viridiplantae</taxon>
        <taxon>Streptophyta</taxon>
        <taxon>Embryophyta</taxon>
        <taxon>Tracheophyta</taxon>
        <taxon>Spermatophyta</taxon>
        <taxon>Magnoliopsida</taxon>
        <taxon>Liliopsida</taxon>
        <taxon>Poales</taxon>
        <taxon>Poaceae</taxon>
        <taxon>BOP clade</taxon>
        <taxon>Pooideae</taxon>
        <taxon>Poodae</taxon>
        <taxon>Poeae</taxon>
        <taxon>Poeae Chloroplast Group 2 (Poeae type)</taxon>
        <taxon>Loliodinae</taxon>
        <taxon>Loliinae</taxon>
        <taxon>Lolium</taxon>
    </lineage>
</organism>
<dbReference type="PANTHER" id="PTHR31635:SF196">
    <property type="entry name" value="REVERSE TRANSCRIPTASE DOMAIN-CONTAINING PROTEIN-RELATED"/>
    <property type="match status" value="1"/>
</dbReference>
<reference evidence="1" key="1">
    <citation type="submission" date="2023-07" db="EMBL/GenBank/DDBJ databases">
        <title>A chromosome-level genome assembly of Lolium multiflorum.</title>
        <authorList>
            <person name="Chen Y."/>
            <person name="Copetti D."/>
            <person name="Kolliker R."/>
            <person name="Studer B."/>
        </authorList>
    </citation>
    <scope>NUCLEOTIDE SEQUENCE</scope>
    <source>
        <strain evidence="1">02402/16</strain>
        <tissue evidence="1">Leaf</tissue>
    </source>
</reference>
<dbReference type="EMBL" id="JAUUTY010000002">
    <property type="protein sequence ID" value="KAK1681544.1"/>
    <property type="molecule type" value="Genomic_DNA"/>
</dbReference>